<dbReference type="EMBL" id="KQ085911">
    <property type="protein sequence ID" value="KLO16820.1"/>
    <property type="molecule type" value="Genomic_DNA"/>
</dbReference>
<gene>
    <name evidence="1" type="ORF">SCHPADRAFT_869114</name>
</gene>
<dbReference type="Gene3D" id="3.40.630.30">
    <property type="match status" value="1"/>
</dbReference>
<proteinExistence type="predicted"/>
<dbReference type="AlphaFoldDB" id="A0A0H2RXI1"/>
<protein>
    <recommendedName>
        <fullName evidence="3">N-acetyltransferase domain-containing protein</fullName>
    </recommendedName>
</protein>
<dbReference type="InParanoid" id="A0A0H2RXI1"/>
<dbReference type="Proteomes" id="UP000053477">
    <property type="component" value="Unassembled WGS sequence"/>
</dbReference>
<dbReference type="PANTHER" id="PTHR43441:SF5">
    <property type="entry name" value="FAMILY ACETYLTRANSFERASE, PUTATIVE-RELATED"/>
    <property type="match status" value="1"/>
</dbReference>
<organism evidence="1 2">
    <name type="scientific">Schizopora paradoxa</name>
    <dbReference type="NCBI Taxonomy" id="27342"/>
    <lineage>
        <taxon>Eukaryota</taxon>
        <taxon>Fungi</taxon>
        <taxon>Dikarya</taxon>
        <taxon>Basidiomycota</taxon>
        <taxon>Agaricomycotina</taxon>
        <taxon>Agaricomycetes</taxon>
        <taxon>Hymenochaetales</taxon>
        <taxon>Schizoporaceae</taxon>
        <taxon>Schizopora</taxon>
    </lineage>
</organism>
<dbReference type="STRING" id="27342.A0A0H2RXI1"/>
<dbReference type="OrthoDB" id="41238at2759"/>
<keyword evidence="2" id="KW-1185">Reference proteome</keyword>
<evidence type="ECO:0000313" key="2">
    <source>
        <dbReference type="Proteomes" id="UP000053477"/>
    </source>
</evidence>
<evidence type="ECO:0000313" key="1">
    <source>
        <dbReference type="EMBL" id="KLO16820.1"/>
    </source>
</evidence>
<dbReference type="InterPro" id="IPR016181">
    <property type="entry name" value="Acyl_CoA_acyltransferase"/>
</dbReference>
<dbReference type="PANTHER" id="PTHR43441">
    <property type="entry name" value="RIBOSOMAL-PROTEIN-SERINE ACETYLTRANSFERASE"/>
    <property type="match status" value="1"/>
</dbReference>
<dbReference type="GO" id="GO:1990189">
    <property type="term" value="F:protein N-terminal-serine acetyltransferase activity"/>
    <property type="evidence" value="ECO:0007669"/>
    <property type="project" value="TreeGrafter"/>
</dbReference>
<sequence>MDKYHTIKMVMQSLRAFIAVYLPLRCDQIEDHLEAPSKQIPEVPSQNQHHDPPSNAVDLSNSDWCNTYAPKPTPTLSPDELYGPTPYDINFVFPYLPHSLETRQIKLVPFVPRIHAQDLFEHATACPRDFSYLRMPVPATLEDLLTHFELHIRRDPSSIAFAVLGREDEDHEWDYGAVLCLTGCDPERLSAEIATGICFRPYVRSNGAILAATLLARYCMNSTTASPPGLGLRRLSWISHTNNIPSLTIGSTIGFKVESIRRWHRMATDGKANNGRALRDGDPSGLPGVDVNTLVMCWEDWEEEGSKLAEQILSSRLLHVKHG</sequence>
<reference evidence="1 2" key="1">
    <citation type="submission" date="2015-04" db="EMBL/GenBank/DDBJ databases">
        <title>Complete genome sequence of Schizopora paradoxa KUC8140, a cosmopolitan wood degrader in East Asia.</title>
        <authorList>
            <consortium name="DOE Joint Genome Institute"/>
            <person name="Min B."/>
            <person name="Park H."/>
            <person name="Jang Y."/>
            <person name="Kim J.-J."/>
            <person name="Kim K.H."/>
            <person name="Pangilinan J."/>
            <person name="Lipzen A."/>
            <person name="Riley R."/>
            <person name="Grigoriev I.V."/>
            <person name="Spatafora J.W."/>
            <person name="Choi I.-G."/>
        </authorList>
    </citation>
    <scope>NUCLEOTIDE SEQUENCE [LARGE SCALE GENOMIC DNA]</scope>
    <source>
        <strain evidence="1 2">KUC8140</strain>
    </source>
</reference>
<dbReference type="SUPFAM" id="SSF55729">
    <property type="entry name" value="Acyl-CoA N-acyltransferases (Nat)"/>
    <property type="match status" value="1"/>
</dbReference>
<dbReference type="GO" id="GO:0008999">
    <property type="term" value="F:protein-N-terminal-alanine acetyltransferase activity"/>
    <property type="evidence" value="ECO:0007669"/>
    <property type="project" value="TreeGrafter"/>
</dbReference>
<name>A0A0H2RXI1_9AGAM</name>
<dbReference type="InterPro" id="IPR051908">
    <property type="entry name" value="Ribosomal_N-acetyltransferase"/>
</dbReference>
<evidence type="ECO:0008006" key="3">
    <source>
        <dbReference type="Google" id="ProtNLM"/>
    </source>
</evidence>
<accession>A0A0H2RXI1</accession>